<evidence type="ECO:0000256" key="1">
    <source>
        <dbReference type="ARBA" id="ARBA00004123"/>
    </source>
</evidence>
<evidence type="ECO:0000256" key="2">
    <source>
        <dbReference type="ARBA" id="ARBA00023242"/>
    </source>
</evidence>
<dbReference type="InterPro" id="IPR038324">
    <property type="entry name" value="Rpb4/RPC9_sf"/>
</dbReference>
<comment type="subcellular location">
    <subcellularLocation>
        <location evidence="1">Nucleus</location>
    </subcellularLocation>
</comment>
<dbReference type="InterPro" id="IPR045222">
    <property type="entry name" value="Rpb4-like"/>
</dbReference>
<dbReference type="GO" id="GO:0005634">
    <property type="term" value="C:nucleus"/>
    <property type="evidence" value="ECO:0007669"/>
    <property type="project" value="UniProtKB-SubCell"/>
</dbReference>
<keyword evidence="6" id="KW-1185">Reference proteome</keyword>
<comment type="similarity">
    <text evidence="3">Belongs to the eukaryotic RPB4 RNA polymerase subunit family.</text>
</comment>
<organism evidence="5 6">
    <name type="scientific">Lophium mytilinum</name>
    <dbReference type="NCBI Taxonomy" id="390894"/>
    <lineage>
        <taxon>Eukaryota</taxon>
        <taxon>Fungi</taxon>
        <taxon>Dikarya</taxon>
        <taxon>Ascomycota</taxon>
        <taxon>Pezizomycotina</taxon>
        <taxon>Dothideomycetes</taxon>
        <taxon>Pleosporomycetidae</taxon>
        <taxon>Mytilinidiales</taxon>
        <taxon>Mytilinidiaceae</taxon>
        <taxon>Lophium</taxon>
    </lineage>
</organism>
<feature type="domain" description="RNA polymerase Rpb4/RPC9 core" evidence="4">
    <location>
        <begin position="44"/>
        <end position="171"/>
    </location>
</feature>
<dbReference type="GO" id="GO:0000166">
    <property type="term" value="F:nucleotide binding"/>
    <property type="evidence" value="ECO:0007669"/>
    <property type="project" value="InterPro"/>
</dbReference>
<dbReference type="InterPro" id="IPR010997">
    <property type="entry name" value="HRDC-like_sf"/>
</dbReference>
<dbReference type="GO" id="GO:0030880">
    <property type="term" value="C:RNA polymerase complex"/>
    <property type="evidence" value="ECO:0007669"/>
    <property type="project" value="InterPro"/>
</dbReference>
<dbReference type="GO" id="GO:0006352">
    <property type="term" value="P:DNA-templated transcription initiation"/>
    <property type="evidence" value="ECO:0007669"/>
    <property type="project" value="InterPro"/>
</dbReference>
<protein>
    <recommendedName>
        <fullName evidence="4">RNA polymerase Rpb4/RPC9 core domain-containing protein</fullName>
    </recommendedName>
</protein>
<dbReference type="PANTHER" id="PTHR21297">
    <property type="entry name" value="DNA-DIRECTED RNA POLYMERASE II"/>
    <property type="match status" value="1"/>
</dbReference>
<dbReference type="Proteomes" id="UP000799750">
    <property type="component" value="Unassembled WGS sequence"/>
</dbReference>
<dbReference type="AlphaFoldDB" id="A0A6A6R4T5"/>
<evidence type="ECO:0000259" key="4">
    <source>
        <dbReference type="SMART" id="SM00657"/>
    </source>
</evidence>
<evidence type="ECO:0000313" key="5">
    <source>
        <dbReference type="EMBL" id="KAF2498457.1"/>
    </source>
</evidence>
<dbReference type="InterPro" id="IPR005574">
    <property type="entry name" value="Rpb4/RPC9"/>
</dbReference>
<evidence type="ECO:0000256" key="3">
    <source>
        <dbReference type="ARBA" id="ARBA00025724"/>
    </source>
</evidence>
<dbReference type="Pfam" id="PF03874">
    <property type="entry name" value="RNA_pol_Rpb4"/>
    <property type="match status" value="1"/>
</dbReference>
<dbReference type="EMBL" id="MU004185">
    <property type="protein sequence ID" value="KAF2498457.1"/>
    <property type="molecule type" value="Genomic_DNA"/>
</dbReference>
<dbReference type="Gene3D" id="1.20.1250.40">
    <property type="match status" value="1"/>
</dbReference>
<reference evidence="5" key="1">
    <citation type="journal article" date="2020" name="Stud. Mycol.">
        <title>101 Dothideomycetes genomes: a test case for predicting lifestyles and emergence of pathogens.</title>
        <authorList>
            <person name="Haridas S."/>
            <person name="Albert R."/>
            <person name="Binder M."/>
            <person name="Bloem J."/>
            <person name="Labutti K."/>
            <person name="Salamov A."/>
            <person name="Andreopoulos B."/>
            <person name="Baker S."/>
            <person name="Barry K."/>
            <person name="Bills G."/>
            <person name="Bluhm B."/>
            <person name="Cannon C."/>
            <person name="Castanera R."/>
            <person name="Culley D."/>
            <person name="Daum C."/>
            <person name="Ezra D."/>
            <person name="Gonzalez J."/>
            <person name="Henrissat B."/>
            <person name="Kuo A."/>
            <person name="Liang C."/>
            <person name="Lipzen A."/>
            <person name="Lutzoni F."/>
            <person name="Magnuson J."/>
            <person name="Mondo S."/>
            <person name="Nolan M."/>
            <person name="Ohm R."/>
            <person name="Pangilinan J."/>
            <person name="Park H.-J."/>
            <person name="Ramirez L."/>
            <person name="Alfaro M."/>
            <person name="Sun H."/>
            <person name="Tritt A."/>
            <person name="Yoshinaga Y."/>
            <person name="Zwiers L.-H."/>
            <person name="Turgeon B."/>
            <person name="Goodwin S."/>
            <person name="Spatafora J."/>
            <person name="Crous P."/>
            <person name="Grigoriev I."/>
        </authorList>
    </citation>
    <scope>NUCLEOTIDE SEQUENCE</scope>
    <source>
        <strain evidence="5">CBS 269.34</strain>
    </source>
</reference>
<proteinExistence type="inferred from homology"/>
<dbReference type="OrthoDB" id="2186918at2759"/>
<gene>
    <name evidence="5" type="ORF">BU16DRAFT_558518</name>
</gene>
<keyword evidence="2" id="KW-0539">Nucleus</keyword>
<dbReference type="SUPFAM" id="SSF47819">
    <property type="entry name" value="HRDC-like"/>
    <property type="match status" value="1"/>
</dbReference>
<dbReference type="InterPro" id="IPR006590">
    <property type="entry name" value="RNA_pol_Rpb4/RPC9_core"/>
</dbReference>
<dbReference type="SMART" id="SM00657">
    <property type="entry name" value="RPOL4c"/>
    <property type="match status" value="1"/>
</dbReference>
<name>A0A6A6R4T5_9PEZI</name>
<sequence length="172" mass="19163">MATEDAPARPRPTTAPIFRAPKQVSRPKEVQTADEELGTELRLGEFENVAALSVSEARTVISAVHNARRKKDPATNPLGGDKIHNDSEAIIKFVEYMDMFSRFKQTDVIHALSNLLSTRTEFVPVERAQLGSLLCDSADEAKTLIPSIATKISDNDLQELLDEMQKLRRFVD</sequence>
<accession>A0A6A6R4T5</accession>
<evidence type="ECO:0000313" key="6">
    <source>
        <dbReference type="Proteomes" id="UP000799750"/>
    </source>
</evidence>